<organism evidence="1 2">
    <name type="scientific">Plakobranchus ocellatus</name>
    <dbReference type="NCBI Taxonomy" id="259542"/>
    <lineage>
        <taxon>Eukaryota</taxon>
        <taxon>Metazoa</taxon>
        <taxon>Spiralia</taxon>
        <taxon>Lophotrochozoa</taxon>
        <taxon>Mollusca</taxon>
        <taxon>Gastropoda</taxon>
        <taxon>Heterobranchia</taxon>
        <taxon>Euthyneura</taxon>
        <taxon>Panpulmonata</taxon>
        <taxon>Sacoglossa</taxon>
        <taxon>Placobranchoidea</taxon>
        <taxon>Plakobranchidae</taxon>
        <taxon>Plakobranchus</taxon>
    </lineage>
</organism>
<comment type="caution">
    <text evidence="1">The sequence shown here is derived from an EMBL/GenBank/DDBJ whole genome shotgun (WGS) entry which is preliminary data.</text>
</comment>
<dbReference type="Proteomes" id="UP000735302">
    <property type="component" value="Unassembled WGS sequence"/>
</dbReference>
<name>A0AAV4CSL4_9GAST</name>
<reference evidence="1 2" key="1">
    <citation type="journal article" date="2021" name="Elife">
        <title>Chloroplast acquisition without the gene transfer in kleptoplastic sea slugs, Plakobranchus ocellatus.</title>
        <authorList>
            <person name="Maeda T."/>
            <person name="Takahashi S."/>
            <person name="Yoshida T."/>
            <person name="Shimamura S."/>
            <person name="Takaki Y."/>
            <person name="Nagai Y."/>
            <person name="Toyoda A."/>
            <person name="Suzuki Y."/>
            <person name="Arimoto A."/>
            <person name="Ishii H."/>
            <person name="Satoh N."/>
            <person name="Nishiyama T."/>
            <person name="Hasebe M."/>
            <person name="Maruyama T."/>
            <person name="Minagawa J."/>
            <person name="Obokata J."/>
            <person name="Shigenobu S."/>
        </authorList>
    </citation>
    <scope>NUCLEOTIDE SEQUENCE [LARGE SCALE GENOMIC DNA]</scope>
</reference>
<accession>A0AAV4CSL4</accession>
<protein>
    <submittedName>
        <fullName evidence="1">Uncharacterized protein</fullName>
    </submittedName>
</protein>
<sequence>MFYASQSYDRLSASRGVFYASRPFDYITESHVVFYASQPYDRLSESRVAFNASQPYDGLSTSCVVRTNRRRLLRQSAGKVHHEGHRLPAASLAVVEDDDEVSGCDDCGCEVLPKLGGRGSEETVKDLKFSEDLSTGRRRELREFAGCFSLFSVIALVRRYCRSIALS</sequence>
<dbReference type="AlphaFoldDB" id="A0AAV4CSL4"/>
<dbReference type="EMBL" id="BLXT01006948">
    <property type="protein sequence ID" value="GFO34862.1"/>
    <property type="molecule type" value="Genomic_DNA"/>
</dbReference>
<evidence type="ECO:0000313" key="1">
    <source>
        <dbReference type="EMBL" id="GFO34862.1"/>
    </source>
</evidence>
<proteinExistence type="predicted"/>
<keyword evidence="2" id="KW-1185">Reference proteome</keyword>
<gene>
    <name evidence="1" type="ORF">PoB_006136700</name>
</gene>
<evidence type="ECO:0000313" key="2">
    <source>
        <dbReference type="Proteomes" id="UP000735302"/>
    </source>
</evidence>